<dbReference type="OrthoDB" id="240032at2157"/>
<feature type="region of interest" description="Disordered" evidence="1">
    <location>
        <begin position="1"/>
        <end position="22"/>
    </location>
</feature>
<organism evidence="2 3">
    <name type="scientific">Salinigranum rubrum</name>
    <dbReference type="NCBI Taxonomy" id="755307"/>
    <lineage>
        <taxon>Archaea</taxon>
        <taxon>Methanobacteriati</taxon>
        <taxon>Methanobacteriota</taxon>
        <taxon>Stenosarchaea group</taxon>
        <taxon>Halobacteria</taxon>
        <taxon>Halobacteriales</taxon>
        <taxon>Haloferacaceae</taxon>
        <taxon>Salinigranum</taxon>
    </lineage>
</organism>
<reference evidence="2 3" key="1">
    <citation type="submission" date="2018-01" db="EMBL/GenBank/DDBJ databases">
        <title>Complete genome sequence of Salinigranum rubrum GX10T, an extremely halophilic archaeon isolated from a marine solar saltern.</title>
        <authorList>
            <person name="Han S."/>
        </authorList>
    </citation>
    <scope>NUCLEOTIDE SEQUENCE [LARGE SCALE GENOMIC DNA]</scope>
    <source>
        <strain evidence="2 3">GX10</strain>
    </source>
</reference>
<dbReference type="Pfam" id="PF24033">
    <property type="entry name" value="DUF7342"/>
    <property type="match status" value="1"/>
</dbReference>
<evidence type="ECO:0000313" key="2">
    <source>
        <dbReference type="EMBL" id="AUV82540.1"/>
    </source>
</evidence>
<sequence>MTTSNDEHGPPPADFSEDFGEQLRDAPADERVYRVALELTTPTRVAAVADRADCSKNAARRHLRRLADIGVLNQVMANPEAFERNESYFEWRRLDRLSRLDEDEYRDRLGELLSADETYKEKYGVEKPSDIDALEYSEFGDPEQVWLDLNNWTAIRREVRELRRSRQDEPLDEGVV</sequence>
<evidence type="ECO:0000256" key="1">
    <source>
        <dbReference type="SAM" id="MobiDB-lite"/>
    </source>
</evidence>
<dbReference type="Proteomes" id="UP000236584">
    <property type="component" value="Chromosome"/>
</dbReference>
<dbReference type="KEGG" id="srub:C2R22_13570"/>
<dbReference type="InterPro" id="IPR036390">
    <property type="entry name" value="WH_DNA-bd_sf"/>
</dbReference>
<dbReference type="GeneID" id="35593139"/>
<dbReference type="SUPFAM" id="SSF46785">
    <property type="entry name" value="Winged helix' DNA-binding domain"/>
    <property type="match status" value="1"/>
</dbReference>
<evidence type="ECO:0000313" key="3">
    <source>
        <dbReference type="Proteomes" id="UP000236584"/>
    </source>
</evidence>
<dbReference type="InterPro" id="IPR055766">
    <property type="entry name" value="DUF7342"/>
</dbReference>
<keyword evidence="3" id="KW-1185">Reference proteome</keyword>
<dbReference type="AlphaFoldDB" id="A0A2I8VKT4"/>
<accession>A0A2I8VKT4</accession>
<proteinExistence type="predicted"/>
<name>A0A2I8VKT4_9EURY</name>
<protein>
    <submittedName>
        <fullName evidence="2">Transcriptional regulator</fullName>
    </submittedName>
</protein>
<gene>
    <name evidence="2" type="ORF">C2R22_13570</name>
</gene>
<dbReference type="RefSeq" id="WP_103426229.1">
    <property type="nucleotide sequence ID" value="NZ_CP026309.1"/>
</dbReference>
<dbReference type="EMBL" id="CP026309">
    <property type="protein sequence ID" value="AUV82540.1"/>
    <property type="molecule type" value="Genomic_DNA"/>
</dbReference>